<dbReference type="SUPFAM" id="SSF57701">
    <property type="entry name" value="Zn2/Cys6 DNA-binding domain"/>
    <property type="match status" value="1"/>
</dbReference>
<dbReference type="Gene3D" id="4.10.240.10">
    <property type="entry name" value="Zn(2)-C6 fungal-type DNA-binding domain"/>
    <property type="match status" value="1"/>
</dbReference>
<dbReference type="GO" id="GO:0005634">
    <property type="term" value="C:nucleus"/>
    <property type="evidence" value="ECO:0007669"/>
    <property type="project" value="UniProtKB-SubCell"/>
</dbReference>
<keyword evidence="5" id="KW-1185">Reference proteome</keyword>
<accession>A0A9P4IH53</accession>
<proteinExistence type="predicted"/>
<protein>
    <recommendedName>
        <fullName evidence="3">Zn(2)-C6 fungal-type domain-containing protein</fullName>
    </recommendedName>
</protein>
<evidence type="ECO:0000313" key="4">
    <source>
        <dbReference type="EMBL" id="KAF2099195.1"/>
    </source>
</evidence>
<dbReference type="PROSITE" id="PS00463">
    <property type="entry name" value="ZN2_CY6_FUNGAL_1"/>
    <property type="match status" value="1"/>
</dbReference>
<evidence type="ECO:0000256" key="2">
    <source>
        <dbReference type="ARBA" id="ARBA00023242"/>
    </source>
</evidence>
<evidence type="ECO:0000259" key="3">
    <source>
        <dbReference type="PROSITE" id="PS50048"/>
    </source>
</evidence>
<dbReference type="Pfam" id="PF11951">
    <property type="entry name" value="Fungal_trans_2"/>
    <property type="match status" value="1"/>
</dbReference>
<dbReference type="EMBL" id="ML978126">
    <property type="protein sequence ID" value="KAF2099195.1"/>
    <property type="molecule type" value="Genomic_DNA"/>
</dbReference>
<feature type="domain" description="Zn(2)-C6 fungal-type" evidence="3">
    <location>
        <begin position="24"/>
        <end position="54"/>
    </location>
</feature>
<dbReference type="CDD" id="cd00067">
    <property type="entry name" value="GAL4"/>
    <property type="match status" value="1"/>
</dbReference>
<dbReference type="GO" id="GO:0008270">
    <property type="term" value="F:zinc ion binding"/>
    <property type="evidence" value="ECO:0007669"/>
    <property type="project" value="InterPro"/>
</dbReference>
<comment type="subcellular location">
    <subcellularLocation>
        <location evidence="1">Nucleus</location>
    </subcellularLocation>
</comment>
<dbReference type="InterPro" id="IPR021858">
    <property type="entry name" value="Fun_TF"/>
</dbReference>
<dbReference type="OrthoDB" id="5294180at2759"/>
<dbReference type="Proteomes" id="UP000799772">
    <property type="component" value="Unassembled WGS sequence"/>
</dbReference>
<comment type="caution">
    <text evidence="4">The sequence shown here is derived from an EMBL/GenBank/DDBJ whole genome shotgun (WGS) entry which is preliminary data.</text>
</comment>
<gene>
    <name evidence="4" type="ORF">NA57DRAFT_39466</name>
</gene>
<dbReference type="InterPro" id="IPR001138">
    <property type="entry name" value="Zn2Cys6_DnaBD"/>
</dbReference>
<name>A0A9P4IH53_9PEZI</name>
<evidence type="ECO:0000256" key="1">
    <source>
        <dbReference type="ARBA" id="ARBA00004123"/>
    </source>
</evidence>
<sequence>MAGPKTTSDSKQASKGMHRRSRTGCFTCRLRRKKCDEGRSVCKACRNLGLECQYKRPHWWSNNDARRAKKEDIKNKIKHKKLQEKAAQQGTMTTTNTPPSLCHSIRTSREASLGSQLSGDFNFNQYTTQDLFSSGMMAPPQFAPAMPYVAAADFSPYEIDVKTECQTFVNDVETRRESTISSFSGYPMLPAQGFEEDATWVQSEFHESRRESFVEEPFLDSQLWELPHAPFSPQHNATIQVEQNDQYLLEHFLKAVVPLIFPVLEANQNGSARRDIILPALESNEPYLHCCLSASALHLKTTRPELATGDLIDADIQRHRWDAINGLVQALDNIEFNHEQTLEATLAMIFFQSSIGRHDDSLQDIPWHAHFSAAKDLINRLELSNKMLAASSYGQQPPFNMTLASWIDILGATMIGRTPVFADTYREKNIANSSAGLAELMGCDDKIMFTISEIACLEAMSLEGKMDEVSICTYIKMLGDQISLTESTPDTTPEFAYAPNGAFRPKQLIKNITHVFRIAARIYLCSLVPDFDRSGQHIINLVAQLADAMEYIPTGETGHDRSLVWPLVIAGSVSLADSPFRTMFEHRSQLMGDAAMFGSFGRTTQLLKTVWQFNDEAFAKGQRKGLHWREAMGQKGWDFLLI</sequence>
<dbReference type="GO" id="GO:0000981">
    <property type="term" value="F:DNA-binding transcription factor activity, RNA polymerase II-specific"/>
    <property type="evidence" value="ECO:0007669"/>
    <property type="project" value="InterPro"/>
</dbReference>
<dbReference type="SMART" id="SM00066">
    <property type="entry name" value="GAL4"/>
    <property type="match status" value="1"/>
</dbReference>
<dbReference type="InterPro" id="IPR036864">
    <property type="entry name" value="Zn2-C6_fun-type_DNA-bd_sf"/>
</dbReference>
<dbReference type="PANTHER" id="PTHR37534:SF12">
    <property type="entry name" value="ZN(2)-C6 FUNGAL-TYPE DOMAIN-CONTAINING PROTEIN"/>
    <property type="match status" value="1"/>
</dbReference>
<dbReference type="PROSITE" id="PS50048">
    <property type="entry name" value="ZN2_CY6_FUNGAL_2"/>
    <property type="match status" value="1"/>
</dbReference>
<keyword evidence="2" id="KW-0539">Nucleus</keyword>
<dbReference type="AlphaFoldDB" id="A0A9P4IH53"/>
<evidence type="ECO:0000313" key="5">
    <source>
        <dbReference type="Proteomes" id="UP000799772"/>
    </source>
</evidence>
<reference evidence="4" key="1">
    <citation type="journal article" date="2020" name="Stud. Mycol.">
        <title>101 Dothideomycetes genomes: a test case for predicting lifestyles and emergence of pathogens.</title>
        <authorList>
            <person name="Haridas S."/>
            <person name="Albert R."/>
            <person name="Binder M."/>
            <person name="Bloem J."/>
            <person name="Labutti K."/>
            <person name="Salamov A."/>
            <person name="Andreopoulos B."/>
            <person name="Baker S."/>
            <person name="Barry K."/>
            <person name="Bills G."/>
            <person name="Bluhm B."/>
            <person name="Cannon C."/>
            <person name="Castanera R."/>
            <person name="Culley D."/>
            <person name="Daum C."/>
            <person name="Ezra D."/>
            <person name="Gonzalez J."/>
            <person name="Henrissat B."/>
            <person name="Kuo A."/>
            <person name="Liang C."/>
            <person name="Lipzen A."/>
            <person name="Lutzoni F."/>
            <person name="Magnuson J."/>
            <person name="Mondo S."/>
            <person name="Nolan M."/>
            <person name="Ohm R."/>
            <person name="Pangilinan J."/>
            <person name="Park H.-J."/>
            <person name="Ramirez L."/>
            <person name="Alfaro M."/>
            <person name="Sun H."/>
            <person name="Tritt A."/>
            <person name="Yoshinaga Y."/>
            <person name="Zwiers L.-H."/>
            <person name="Turgeon B."/>
            <person name="Goodwin S."/>
            <person name="Spatafora J."/>
            <person name="Crous P."/>
            <person name="Grigoriev I."/>
        </authorList>
    </citation>
    <scope>NUCLEOTIDE SEQUENCE</scope>
    <source>
        <strain evidence="4">CBS 133067</strain>
    </source>
</reference>
<dbReference type="PANTHER" id="PTHR37534">
    <property type="entry name" value="TRANSCRIPTIONAL ACTIVATOR PROTEIN UGA3"/>
    <property type="match status" value="1"/>
</dbReference>
<organism evidence="4 5">
    <name type="scientific">Rhizodiscina lignyota</name>
    <dbReference type="NCBI Taxonomy" id="1504668"/>
    <lineage>
        <taxon>Eukaryota</taxon>
        <taxon>Fungi</taxon>
        <taxon>Dikarya</taxon>
        <taxon>Ascomycota</taxon>
        <taxon>Pezizomycotina</taxon>
        <taxon>Dothideomycetes</taxon>
        <taxon>Pleosporomycetidae</taxon>
        <taxon>Aulographales</taxon>
        <taxon>Rhizodiscinaceae</taxon>
        <taxon>Rhizodiscina</taxon>
    </lineage>
</organism>
<dbReference type="Pfam" id="PF00172">
    <property type="entry name" value="Zn_clus"/>
    <property type="match status" value="1"/>
</dbReference>